<sequence length="497" mass="54816">MSEHISKTKQSIGEDFSVFRQKTREVFTSKSQLPKDSAELTGYKSESHRVKNNYSQLYDASKNWIDSLSRLKIRGDLLTQSFGAFNEHHIHRGGASLLEASKIFKDLHKVINDTLAEEKLNTERLRYEDAKHTMNAKGTASPNTVMRANASYYNDSIDNYSGLIKEINKKTESEMYKNFKVLIEELHKYYRDGNQVFSGDVNIRVLPIENQLPGRSSPHIKHVSRFDGGDRVDLEKSGGDSTNLHNSNRSIPEYRHEVPVTTTVTTTTTNYPAAPGVEGVTTGSQPPLQTTETTYEKVTKYGVDPKEVAYVERETQKQVQTSQLDPVAIGGSSATPSASDIASDLSSLNVSQEPPSTTTTYVPAASTTTTTYEPLESTTAATNAPPIFQQQPPTYEPVAASVPPIFQQPQQPPTYEPVAAAAPPIFQQQQQPPTYEPVAAPAPTKDTIGTLNTGPTPHFQEESIQAIPPQADNKPEEPTYSNPSVSLANEIPDPKYQ</sequence>
<name>D3B9V9_HETP5</name>
<evidence type="ECO:0000313" key="3">
    <source>
        <dbReference type="Proteomes" id="UP000001396"/>
    </source>
</evidence>
<feature type="region of interest" description="Disordered" evidence="1">
    <location>
        <begin position="428"/>
        <end position="497"/>
    </location>
</feature>
<keyword evidence="3" id="KW-1185">Reference proteome</keyword>
<evidence type="ECO:0000313" key="2">
    <source>
        <dbReference type="EMBL" id="EFA81346.1"/>
    </source>
</evidence>
<dbReference type="SUPFAM" id="SSF103657">
    <property type="entry name" value="BAR/IMD domain-like"/>
    <property type="match status" value="1"/>
</dbReference>
<dbReference type="Proteomes" id="UP000001396">
    <property type="component" value="Unassembled WGS sequence"/>
</dbReference>
<evidence type="ECO:0000256" key="1">
    <source>
        <dbReference type="SAM" id="MobiDB-lite"/>
    </source>
</evidence>
<comment type="caution">
    <text evidence="2">The sequence shown here is derived from an EMBL/GenBank/DDBJ whole genome shotgun (WGS) entry which is preliminary data.</text>
</comment>
<gene>
    <name evidence="2" type="ORF">PPL_05329</name>
</gene>
<feature type="region of interest" description="Disordered" evidence="1">
    <location>
        <begin position="314"/>
        <end position="368"/>
    </location>
</feature>
<accession>D3B9V9</accession>
<dbReference type="FunCoup" id="D3B9V9">
    <property type="interactions" value="805"/>
</dbReference>
<dbReference type="GeneID" id="31360814"/>
<feature type="region of interest" description="Disordered" evidence="1">
    <location>
        <begin position="267"/>
        <end position="289"/>
    </location>
</feature>
<feature type="compositionally biased region" description="Low complexity" evidence="1">
    <location>
        <begin position="337"/>
        <end position="348"/>
    </location>
</feature>
<organism evidence="2 3">
    <name type="scientific">Heterostelium pallidum (strain ATCC 26659 / Pp 5 / PN500)</name>
    <name type="common">Cellular slime mold</name>
    <name type="synonym">Polysphondylium pallidum</name>
    <dbReference type="NCBI Taxonomy" id="670386"/>
    <lineage>
        <taxon>Eukaryota</taxon>
        <taxon>Amoebozoa</taxon>
        <taxon>Evosea</taxon>
        <taxon>Eumycetozoa</taxon>
        <taxon>Dictyostelia</taxon>
        <taxon>Acytosteliales</taxon>
        <taxon>Acytosteliaceae</taxon>
        <taxon>Heterostelium</taxon>
    </lineage>
</organism>
<dbReference type="RefSeq" id="XP_020433464.1">
    <property type="nucleotide sequence ID" value="XM_020576215.1"/>
</dbReference>
<dbReference type="EMBL" id="ADBJ01000025">
    <property type="protein sequence ID" value="EFA81346.1"/>
    <property type="molecule type" value="Genomic_DNA"/>
</dbReference>
<protein>
    <submittedName>
        <fullName evidence="2">Uncharacterized protein</fullName>
    </submittedName>
</protein>
<dbReference type="InterPro" id="IPR027267">
    <property type="entry name" value="AH/BAR_dom_sf"/>
</dbReference>
<reference evidence="2 3" key="1">
    <citation type="journal article" date="2011" name="Genome Res.">
        <title>Phylogeny-wide analysis of social amoeba genomes highlights ancient origins for complex intercellular communication.</title>
        <authorList>
            <person name="Heidel A.J."/>
            <person name="Lawal H.M."/>
            <person name="Felder M."/>
            <person name="Schilde C."/>
            <person name="Helps N.R."/>
            <person name="Tunggal B."/>
            <person name="Rivero F."/>
            <person name="John U."/>
            <person name="Schleicher M."/>
            <person name="Eichinger L."/>
            <person name="Platzer M."/>
            <person name="Noegel A.A."/>
            <person name="Schaap P."/>
            <person name="Gloeckner G."/>
        </authorList>
    </citation>
    <scope>NUCLEOTIDE SEQUENCE [LARGE SCALE GENOMIC DNA]</scope>
    <source>
        <strain evidence="3">ATCC 26659 / Pp 5 / PN500</strain>
    </source>
</reference>
<feature type="compositionally biased region" description="Low complexity" evidence="1">
    <location>
        <begin position="355"/>
        <end position="368"/>
    </location>
</feature>
<proteinExistence type="predicted"/>
<dbReference type="AlphaFoldDB" id="D3B9V9"/>
<dbReference type="InParanoid" id="D3B9V9"/>